<reference evidence="1 2" key="1">
    <citation type="submission" date="2024-04" db="EMBL/GenBank/DDBJ databases">
        <authorList>
            <person name="Rising A."/>
            <person name="Reimegard J."/>
            <person name="Sonavane S."/>
            <person name="Akerstrom W."/>
            <person name="Nylinder S."/>
            <person name="Hedman E."/>
            <person name="Kallberg Y."/>
        </authorList>
    </citation>
    <scope>NUCLEOTIDE SEQUENCE [LARGE SCALE GENOMIC DNA]</scope>
</reference>
<proteinExistence type="predicted"/>
<organism evidence="1 2">
    <name type="scientific">Larinioides sclopetarius</name>
    <dbReference type="NCBI Taxonomy" id="280406"/>
    <lineage>
        <taxon>Eukaryota</taxon>
        <taxon>Metazoa</taxon>
        <taxon>Ecdysozoa</taxon>
        <taxon>Arthropoda</taxon>
        <taxon>Chelicerata</taxon>
        <taxon>Arachnida</taxon>
        <taxon>Araneae</taxon>
        <taxon>Araneomorphae</taxon>
        <taxon>Entelegynae</taxon>
        <taxon>Araneoidea</taxon>
        <taxon>Araneidae</taxon>
        <taxon>Larinioides</taxon>
    </lineage>
</organism>
<gene>
    <name evidence="1" type="ORF">LARSCL_LOCUS11380</name>
</gene>
<comment type="caution">
    <text evidence="1">The sequence shown here is derived from an EMBL/GenBank/DDBJ whole genome shotgun (WGS) entry which is preliminary data.</text>
</comment>
<evidence type="ECO:0000313" key="2">
    <source>
        <dbReference type="Proteomes" id="UP001497382"/>
    </source>
</evidence>
<dbReference type="EMBL" id="CAXIEN010000140">
    <property type="protein sequence ID" value="CAL1281121.1"/>
    <property type="molecule type" value="Genomic_DNA"/>
</dbReference>
<protein>
    <submittedName>
        <fullName evidence="1">Uncharacterized protein</fullName>
    </submittedName>
</protein>
<evidence type="ECO:0000313" key="1">
    <source>
        <dbReference type="EMBL" id="CAL1281121.1"/>
    </source>
</evidence>
<accession>A0AAV2ABZ3</accession>
<dbReference type="AlphaFoldDB" id="A0AAV2ABZ3"/>
<dbReference type="Proteomes" id="UP001497382">
    <property type="component" value="Unassembled WGS sequence"/>
</dbReference>
<keyword evidence="2" id="KW-1185">Reference proteome</keyword>
<sequence length="80" mass="9472">MIIEKSAMSRKTTPQKRIPPINRNALSKIQTEEFVDGVDKLLRDNLENFGKASDLWIADKKKYDKPLRKEVVVDYFKWYI</sequence>
<name>A0AAV2ABZ3_9ARAC</name>